<keyword evidence="1" id="KW-0328">Glycosyltransferase</keyword>
<dbReference type="HOGENOM" id="CLU_028916_0_0_0"/>
<dbReference type="InterPro" id="IPR012812">
    <property type="entry name" value="Osmo_MPG_synth"/>
</dbReference>
<dbReference type="Gene3D" id="3.90.550.10">
    <property type="entry name" value="Spore Coat Polysaccharide Biosynthesis Protein SpsA, Chain A"/>
    <property type="match status" value="1"/>
</dbReference>
<organism evidence="1 2">
    <name type="scientific">Marinithermus hydrothermalis (strain DSM 14884 / JCM 11576 / T1)</name>
    <dbReference type="NCBI Taxonomy" id="869210"/>
    <lineage>
        <taxon>Bacteria</taxon>
        <taxon>Thermotogati</taxon>
        <taxon>Deinococcota</taxon>
        <taxon>Deinococci</taxon>
        <taxon>Thermales</taxon>
        <taxon>Thermaceae</taxon>
        <taxon>Marinithermus</taxon>
    </lineage>
</organism>
<dbReference type="GO" id="GO:0051479">
    <property type="term" value="P:mannosylglycerate biosynthetic process"/>
    <property type="evidence" value="ECO:0007669"/>
    <property type="project" value="InterPro"/>
</dbReference>
<dbReference type="GO" id="GO:0050504">
    <property type="term" value="F:mannosyl-3-phosphoglycerate synthase activity"/>
    <property type="evidence" value="ECO:0007669"/>
    <property type="project" value="UniProtKB-EC"/>
</dbReference>
<dbReference type="NCBIfam" id="TIGR02460">
    <property type="entry name" value="osmo_MPGsynth"/>
    <property type="match status" value="1"/>
</dbReference>
<dbReference type="STRING" id="869210.Marky_0082"/>
<dbReference type="EC" id="2.4.1.217" evidence="1"/>
<protein>
    <submittedName>
        <fullName evidence="1">Mannosyl-3-phosphoglycerate synthase</fullName>
        <ecNumber evidence="1">2.4.1.217</ecNumber>
    </submittedName>
</protein>
<dbReference type="EMBL" id="CP002630">
    <property type="protein sequence ID" value="AEB10845.1"/>
    <property type="molecule type" value="Genomic_DNA"/>
</dbReference>
<dbReference type="CDD" id="cd00761">
    <property type="entry name" value="Glyco_tranf_GTA_type"/>
    <property type="match status" value="1"/>
</dbReference>
<sequence>MRIELPRHTERFGSVKIHEVQKVLELDSGHTRDTHEYVAVKKLEEDTLRQVLERMAIVIPTRNEKLKLFEGVLSGVPHDCLIIVASNSTPDRFKMERDTLEEFCHFTRRRALIFHQKDPLLAEAARASGYADLLDEDGLVRSGKAEGMILAMLFARLAGREYVGFIDADNYFPGAVWEYVRCYAAGFALAQTPYAMVRILWRYKPKPNEEEGLFFRKWGRVSEKTNRAMNSLLSMHTGFETDVIKTACAGEHAMTWTLARLLPYASGYAIEPQELVSIFERFGGLHPIDPPEVAEHGVEVFQIETRNPHLHEEKGNAHIAAMLRACTGTVYHSALAEEVTRTLILEDLERHKALEEGQTAPPAPRLIAPPMTADLDAFAEALRPHRARFSVPQP</sequence>
<gene>
    <name evidence="1" type="ordered locus">Marky_0082</name>
</gene>
<dbReference type="AlphaFoldDB" id="F2NKT2"/>
<reference evidence="1 2" key="1">
    <citation type="journal article" date="2012" name="Stand. Genomic Sci.">
        <title>Complete genome sequence of the aerobic, heterotroph Marinithermus hydrothermalis type strain (T1(T)) from a deep-sea hydrothermal vent chimney.</title>
        <authorList>
            <person name="Copeland A."/>
            <person name="Gu W."/>
            <person name="Yasawong M."/>
            <person name="Lapidus A."/>
            <person name="Lucas S."/>
            <person name="Deshpande S."/>
            <person name="Pagani I."/>
            <person name="Tapia R."/>
            <person name="Cheng J.F."/>
            <person name="Goodwin L.A."/>
            <person name="Pitluck S."/>
            <person name="Liolios K."/>
            <person name="Ivanova N."/>
            <person name="Mavromatis K."/>
            <person name="Mikhailova N."/>
            <person name="Pati A."/>
            <person name="Chen A."/>
            <person name="Palaniappan K."/>
            <person name="Land M."/>
            <person name="Pan C."/>
            <person name="Brambilla E.M."/>
            <person name="Rohde M."/>
            <person name="Tindall B.J."/>
            <person name="Sikorski J."/>
            <person name="Goker M."/>
            <person name="Detter J.C."/>
            <person name="Bristow J."/>
            <person name="Eisen J.A."/>
            <person name="Markowitz V."/>
            <person name="Hugenholtz P."/>
            <person name="Kyrpides N.C."/>
            <person name="Klenk H.P."/>
            <person name="Woyke T."/>
        </authorList>
    </citation>
    <scope>NUCLEOTIDE SEQUENCE [LARGE SCALE GENOMIC DNA]</scope>
    <source>
        <strain evidence="2">DSM 14884 / JCM 11576 / T1</strain>
    </source>
</reference>
<proteinExistence type="predicted"/>
<name>F2NKT2_MARHT</name>
<dbReference type="InterPro" id="IPR029044">
    <property type="entry name" value="Nucleotide-diphossugar_trans"/>
</dbReference>
<dbReference type="KEGG" id="mhd:Marky_0082"/>
<keyword evidence="2" id="KW-1185">Reference proteome</keyword>
<dbReference type="RefSeq" id="WP_013702900.1">
    <property type="nucleotide sequence ID" value="NC_015387.1"/>
</dbReference>
<dbReference type="Pfam" id="PF09488">
    <property type="entry name" value="Osmo_MPGsynth"/>
    <property type="match status" value="1"/>
</dbReference>
<dbReference type="Proteomes" id="UP000007030">
    <property type="component" value="Chromosome"/>
</dbReference>
<evidence type="ECO:0000313" key="1">
    <source>
        <dbReference type="EMBL" id="AEB10845.1"/>
    </source>
</evidence>
<evidence type="ECO:0000313" key="2">
    <source>
        <dbReference type="Proteomes" id="UP000007030"/>
    </source>
</evidence>
<dbReference type="eggNOG" id="COG1215">
    <property type="taxonomic scope" value="Bacteria"/>
</dbReference>
<dbReference type="GO" id="GO:0005737">
    <property type="term" value="C:cytoplasm"/>
    <property type="evidence" value="ECO:0007669"/>
    <property type="project" value="InterPro"/>
</dbReference>
<dbReference type="OrthoDB" id="3275830at2"/>
<accession>F2NKT2</accession>
<keyword evidence="1" id="KW-0808">Transferase</keyword>
<dbReference type="SUPFAM" id="SSF53448">
    <property type="entry name" value="Nucleotide-diphospho-sugar transferases"/>
    <property type="match status" value="1"/>
</dbReference>